<dbReference type="AlphaFoldDB" id="E1YK07"/>
<gene>
    <name evidence="1" type="ORF">N47_E51230</name>
</gene>
<evidence type="ECO:0000313" key="1">
    <source>
        <dbReference type="EMBL" id="CBX31611.1"/>
    </source>
</evidence>
<protein>
    <submittedName>
        <fullName evidence="1">Uncharacterized protein</fullName>
    </submittedName>
</protein>
<dbReference type="EMBL" id="FR695877">
    <property type="protein sequence ID" value="CBX31611.1"/>
    <property type="molecule type" value="Genomic_DNA"/>
</dbReference>
<name>E1YK07_9BACT</name>
<proteinExistence type="predicted"/>
<sequence>MKRKAWYRITRLFYFILHDYGGAGYLRNLILGCFLVGLDGIC</sequence>
<organism evidence="1">
    <name type="scientific">uncultured Desulfobacterium sp</name>
    <dbReference type="NCBI Taxonomy" id="201089"/>
    <lineage>
        <taxon>Bacteria</taxon>
        <taxon>Pseudomonadati</taxon>
        <taxon>Thermodesulfobacteriota</taxon>
        <taxon>Desulfobacteria</taxon>
        <taxon>Desulfobacterales</taxon>
        <taxon>Desulfobacteriaceae</taxon>
        <taxon>Desulfobacterium</taxon>
        <taxon>environmental samples</taxon>
    </lineage>
</organism>
<accession>E1YK07</accession>
<reference evidence="1" key="1">
    <citation type="journal article" date="2011" name="Environ. Microbiol.">
        <title>Genomic insights into the metabolic potential of the polycyclic aromatic hydrocarbon degrading sulfate-reducing Deltaproteobacterium N47.</title>
        <authorList>
            <person name="Bergmann F."/>
            <person name="Selesi D."/>
            <person name="Weinmaier T."/>
            <person name="Tischler P."/>
            <person name="Rattei T."/>
            <person name="Meckenstock R.U."/>
        </authorList>
    </citation>
    <scope>NUCLEOTIDE SEQUENCE</scope>
</reference>